<evidence type="ECO:0000256" key="4">
    <source>
        <dbReference type="ARBA" id="ARBA00022679"/>
    </source>
</evidence>
<dbReference type="PANTHER" id="PTHR23117">
    <property type="entry name" value="GUANYLATE KINASE-RELATED"/>
    <property type="match status" value="1"/>
</dbReference>
<dbReference type="RefSeq" id="WP_284364812.1">
    <property type="nucleotide sequence ID" value="NZ_BSNI01000002.1"/>
</dbReference>
<dbReference type="PROSITE" id="PS50052">
    <property type="entry name" value="GUANYLATE_KINASE_2"/>
    <property type="match status" value="1"/>
</dbReference>
<dbReference type="Proteomes" id="UP001161405">
    <property type="component" value="Unassembled WGS sequence"/>
</dbReference>
<evidence type="ECO:0000256" key="8">
    <source>
        <dbReference type="ARBA" id="ARBA00030128"/>
    </source>
</evidence>
<organism evidence="11 12">
    <name type="scientific">Maritalea porphyrae</name>
    <dbReference type="NCBI Taxonomy" id="880732"/>
    <lineage>
        <taxon>Bacteria</taxon>
        <taxon>Pseudomonadati</taxon>
        <taxon>Pseudomonadota</taxon>
        <taxon>Alphaproteobacteria</taxon>
        <taxon>Hyphomicrobiales</taxon>
        <taxon>Devosiaceae</taxon>
        <taxon>Maritalea</taxon>
    </lineage>
</organism>
<evidence type="ECO:0000256" key="7">
    <source>
        <dbReference type="ARBA" id="ARBA00022840"/>
    </source>
</evidence>
<dbReference type="Gene3D" id="3.30.63.10">
    <property type="entry name" value="Guanylate Kinase phosphate binding domain"/>
    <property type="match status" value="1"/>
</dbReference>
<comment type="caution">
    <text evidence="11">The sequence shown here is derived from an EMBL/GenBank/DDBJ whole genome shotgun (WGS) entry which is preliminary data.</text>
</comment>
<dbReference type="SUPFAM" id="SSF52540">
    <property type="entry name" value="P-loop containing nucleoside triphosphate hydrolases"/>
    <property type="match status" value="1"/>
</dbReference>
<comment type="subcellular location">
    <subcellularLocation>
        <location evidence="9">Cytoplasm</location>
    </subcellularLocation>
</comment>
<dbReference type="EC" id="2.7.4.8" evidence="2 9"/>
<evidence type="ECO:0000256" key="3">
    <source>
        <dbReference type="ARBA" id="ARBA00016296"/>
    </source>
</evidence>
<evidence type="ECO:0000256" key="5">
    <source>
        <dbReference type="ARBA" id="ARBA00022741"/>
    </source>
</evidence>
<accession>A0ABQ5UTC2</accession>
<keyword evidence="4 9" id="KW-0808">Transferase</keyword>
<evidence type="ECO:0000259" key="10">
    <source>
        <dbReference type="PROSITE" id="PS50052"/>
    </source>
</evidence>
<keyword evidence="7 9" id="KW-0067">ATP-binding</keyword>
<dbReference type="EMBL" id="BSNI01000002">
    <property type="protein sequence ID" value="GLQ18144.1"/>
    <property type="molecule type" value="Genomic_DNA"/>
</dbReference>
<dbReference type="PANTHER" id="PTHR23117:SF13">
    <property type="entry name" value="GUANYLATE KINASE"/>
    <property type="match status" value="1"/>
</dbReference>
<keyword evidence="6 9" id="KW-0418">Kinase</keyword>
<comment type="catalytic activity">
    <reaction evidence="9">
        <text>GMP + ATP = GDP + ADP</text>
        <dbReference type="Rhea" id="RHEA:20780"/>
        <dbReference type="ChEBI" id="CHEBI:30616"/>
        <dbReference type="ChEBI" id="CHEBI:58115"/>
        <dbReference type="ChEBI" id="CHEBI:58189"/>
        <dbReference type="ChEBI" id="CHEBI:456216"/>
        <dbReference type="EC" id="2.7.4.8"/>
    </reaction>
</comment>
<reference evidence="11" key="1">
    <citation type="journal article" date="2014" name="Int. J. Syst. Evol. Microbiol.">
        <title>Complete genome of a new Firmicutes species belonging to the dominant human colonic microbiota ('Ruminococcus bicirculans') reveals two chromosomes and a selective capacity to utilize plant glucans.</title>
        <authorList>
            <consortium name="NISC Comparative Sequencing Program"/>
            <person name="Wegmann U."/>
            <person name="Louis P."/>
            <person name="Goesmann A."/>
            <person name="Henrissat B."/>
            <person name="Duncan S.H."/>
            <person name="Flint H.J."/>
        </authorList>
    </citation>
    <scope>NUCLEOTIDE SEQUENCE</scope>
    <source>
        <strain evidence="11">NBRC 107169</strain>
    </source>
</reference>
<dbReference type="InterPro" id="IPR008145">
    <property type="entry name" value="GK/Ca_channel_bsu"/>
</dbReference>
<dbReference type="CDD" id="cd00071">
    <property type="entry name" value="GMPK"/>
    <property type="match status" value="1"/>
</dbReference>
<comment type="function">
    <text evidence="9">Essential for recycling GMP and indirectly, cGMP.</text>
</comment>
<keyword evidence="5 9" id="KW-0547">Nucleotide-binding</keyword>
<sequence length="213" mass="24400">MFQRRGIMLILSSPSGAGKTSISRAILRQDDNIQLSVSVTTRPKRANEVDGVDYHFKTVDEFKQMREAGLLLEWAEVHGNFYATPKAQIDELLDAGKDVLFDIDYQGALQLYEKCADDIIGIFVLPPSIAELKHRLERRADDNEEVIKRRLKTARQELREWNKYDYVIVNNDLDKSCTLVTEIINAARIQRSRQSNLSSFVKGLQDELESILK</sequence>
<gene>
    <name evidence="9 11" type="primary">gmk</name>
    <name evidence="11" type="ORF">GCM10007879_23930</name>
</gene>
<feature type="domain" description="Guanylate kinase-like" evidence="10">
    <location>
        <begin position="6"/>
        <end position="185"/>
    </location>
</feature>
<dbReference type="NCBIfam" id="TIGR03263">
    <property type="entry name" value="guanyl_kin"/>
    <property type="match status" value="1"/>
</dbReference>
<evidence type="ECO:0000256" key="1">
    <source>
        <dbReference type="ARBA" id="ARBA00005790"/>
    </source>
</evidence>
<dbReference type="HAMAP" id="MF_00328">
    <property type="entry name" value="Guanylate_kinase"/>
    <property type="match status" value="1"/>
</dbReference>
<dbReference type="SMART" id="SM00072">
    <property type="entry name" value="GuKc"/>
    <property type="match status" value="1"/>
</dbReference>
<dbReference type="PROSITE" id="PS00856">
    <property type="entry name" value="GUANYLATE_KINASE_1"/>
    <property type="match status" value="1"/>
</dbReference>
<dbReference type="InterPro" id="IPR027417">
    <property type="entry name" value="P-loop_NTPase"/>
</dbReference>
<evidence type="ECO:0000313" key="11">
    <source>
        <dbReference type="EMBL" id="GLQ18144.1"/>
    </source>
</evidence>
<protein>
    <recommendedName>
        <fullName evidence="3 9">Guanylate kinase</fullName>
        <ecNumber evidence="2 9">2.7.4.8</ecNumber>
    </recommendedName>
    <alternativeName>
        <fullName evidence="8 9">GMP kinase</fullName>
    </alternativeName>
</protein>
<keyword evidence="12" id="KW-1185">Reference proteome</keyword>
<dbReference type="Gene3D" id="3.40.50.300">
    <property type="entry name" value="P-loop containing nucleotide triphosphate hydrolases"/>
    <property type="match status" value="1"/>
</dbReference>
<dbReference type="InterPro" id="IPR008144">
    <property type="entry name" value="Guanylate_kin-like_dom"/>
</dbReference>
<evidence type="ECO:0000256" key="9">
    <source>
        <dbReference type="HAMAP-Rule" id="MF_00328"/>
    </source>
</evidence>
<dbReference type="InterPro" id="IPR017665">
    <property type="entry name" value="Guanylate_kinase"/>
</dbReference>
<feature type="binding site" evidence="9">
    <location>
        <begin position="13"/>
        <end position="20"/>
    </location>
    <ligand>
        <name>ATP</name>
        <dbReference type="ChEBI" id="CHEBI:30616"/>
    </ligand>
</feature>
<dbReference type="Pfam" id="PF00625">
    <property type="entry name" value="Guanylate_kin"/>
    <property type="match status" value="1"/>
</dbReference>
<keyword evidence="9" id="KW-0963">Cytoplasm</keyword>
<dbReference type="InterPro" id="IPR020590">
    <property type="entry name" value="Guanylate_kinase_CS"/>
</dbReference>
<dbReference type="GO" id="GO:0016301">
    <property type="term" value="F:kinase activity"/>
    <property type="evidence" value="ECO:0007669"/>
    <property type="project" value="UniProtKB-KW"/>
</dbReference>
<name>A0ABQ5UTC2_9HYPH</name>
<comment type="similarity">
    <text evidence="1 9">Belongs to the guanylate kinase family.</text>
</comment>
<evidence type="ECO:0000256" key="2">
    <source>
        <dbReference type="ARBA" id="ARBA00012961"/>
    </source>
</evidence>
<reference evidence="11" key="2">
    <citation type="submission" date="2023-01" db="EMBL/GenBank/DDBJ databases">
        <title>Draft genome sequence of Maritalea porphyrae strain NBRC 107169.</title>
        <authorList>
            <person name="Sun Q."/>
            <person name="Mori K."/>
        </authorList>
    </citation>
    <scope>NUCLEOTIDE SEQUENCE</scope>
    <source>
        <strain evidence="11">NBRC 107169</strain>
    </source>
</reference>
<evidence type="ECO:0000256" key="6">
    <source>
        <dbReference type="ARBA" id="ARBA00022777"/>
    </source>
</evidence>
<proteinExistence type="inferred from homology"/>
<evidence type="ECO:0000313" key="12">
    <source>
        <dbReference type="Proteomes" id="UP001161405"/>
    </source>
</evidence>